<sequence length="931" mass="105146">MFHFFLKRLWLLLCMVAACYELQAQQIVEMHVETTAAKGRANIIDSTVALKNSSENPFSGFIQITTPQGFKSISGSEIAVQLQPNEQVYIPLKIIKGKAATAGTAEIVVTLLDNNNQLIATNSVEEHVEENNAMSLQAVSPTIFLTNANDSLSVKVRISNLGNKPQQVFVVFSIPQLTSENNFFEQTAVIDVRKDSVFDFKFWVEKSLLEKSQFTVNVAAMRSSEKILFGNLAINVQNVSSVKRYEDTQSATYSRYYQKNTLTTSYRTSGSNSNVYQLMGSGDVDLPAGYLSVNGNIYKTDSQNQPLISNTYLAYHLEQHQLKIGNLSQPLEMPLFGRGIQLESANKNLNNRFVAGFIDENFNLIEQDAFLKRGFGVYALGTFGANNPSNQKSFNYVFKEDKIEAATHQVFGVEKAQFINNNWSLRLKAHGGFSHYNRINKKQPSFALETQYNGSINNIRLSGNYYVSSDYFPGNRRGVVQVQQNFMKNLKRERTVFANIFYADFAPESFTYQFNMQTTTFRLDTGFTLPRVKSIGKSFGFQYYKETSDAFAWLVPNGFLAMDAFRLTQHFNWLSPNQKHSIILGIEEGLLKMSEKAKMYPQFKLNSIYSFKGFNASATYQQGSFFLSEYTSLLALNKNQNDFKRLSISVATDHKFFSNKLMLRSGMAYLNDFVSGETPSAFLNMNYAPTDMYRFFLNASWFRYSNNTFFQTNTQFIVEAGFSMNLGGKAASAGRKGTLTAHVFYDKNSNNIFDEDDESAPDFLVTINKTTFKTNANGIIQYKSIPFGTYNLQAVFQNGWFAESTNCVINNYSNEVAIPLQQNGTLKGKIKYQYDEKLVKNFDFKTGGIICIITKNGQFIQRVVTNDEADFVAFLPTGNYEVTIDTHSLPEHTFCKEVTQSVQIQSGAITTIPDFVIQVQQKQVKVKKFGG</sequence>
<dbReference type="RefSeq" id="WP_257500081.1">
    <property type="nucleotide sequence ID" value="NZ_CP102382.1"/>
</dbReference>
<protein>
    <recommendedName>
        <fullName evidence="4">SD-repeat containing protein B domain-containing protein</fullName>
    </recommendedName>
</protein>
<gene>
    <name evidence="2" type="ORF">NPX36_03770</name>
</gene>
<dbReference type="PROSITE" id="PS51257">
    <property type="entry name" value="PROKAR_LIPOPROTEIN"/>
    <property type="match status" value="1"/>
</dbReference>
<dbReference type="EMBL" id="CP102382">
    <property type="protein sequence ID" value="UUV22164.1"/>
    <property type="molecule type" value="Genomic_DNA"/>
</dbReference>
<name>A0ABY5NUC7_9FLAO</name>
<keyword evidence="3" id="KW-1185">Reference proteome</keyword>
<feature type="chain" id="PRO_5046722059" description="SD-repeat containing protein B domain-containing protein" evidence="1">
    <location>
        <begin position="25"/>
        <end position="931"/>
    </location>
</feature>
<proteinExistence type="predicted"/>
<evidence type="ECO:0000313" key="3">
    <source>
        <dbReference type="Proteomes" id="UP001317001"/>
    </source>
</evidence>
<reference evidence="2 3" key="1">
    <citation type="submission" date="2022-08" db="EMBL/GenBank/DDBJ databases">
        <title>Myroides zhujiangensis sp. nov., a novel bacterium isolated from sediment in the Pearl River Estuary.</title>
        <authorList>
            <person name="Cui L."/>
        </authorList>
    </citation>
    <scope>NUCLEOTIDE SEQUENCE [LARGE SCALE GENOMIC DNA]</scope>
    <source>
        <strain evidence="2 3">SCSIO 72103</strain>
    </source>
</reference>
<dbReference type="SUPFAM" id="SSF117074">
    <property type="entry name" value="Hypothetical protein PA1324"/>
    <property type="match status" value="1"/>
</dbReference>
<accession>A0ABY5NUC7</accession>
<keyword evidence="1" id="KW-0732">Signal</keyword>
<feature type="signal peptide" evidence="1">
    <location>
        <begin position="1"/>
        <end position="24"/>
    </location>
</feature>
<evidence type="ECO:0000256" key="1">
    <source>
        <dbReference type="SAM" id="SignalP"/>
    </source>
</evidence>
<dbReference type="Proteomes" id="UP001317001">
    <property type="component" value="Chromosome"/>
</dbReference>
<evidence type="ECO:0008006" key="4">
    <source>
        <dbReference type="Google" id="ProtNLM"/>
    </source>
</evidence>
<evidence type="ECO:0000313" key="2">
    <source>
        <dbReference type="EMBL" id="UUV22164.1"/>
    </source>
</evidence>
<organism evidence="2 3">
    <name type="scientific">Paenimyroides aestuarii</name>
    <dbReference type="NCBI Taxonomy" id="2968490"/>
    <lineage>
        <taxon>Bacteria</taxon>
        <taxon>Pseudomonadati</taxon>
        <taxon>Bacteroidota</taxon>
        <taxon>Flavobacteriia</taxon>
        <taxon>Flavobacteriales</taxon>
        <taxon>Flavobacteriaceae</taxon>
        <taxon>Paenimyroides</taxon>
    </lineage>
</organism>